<dbReference type="Proteomes" id="UP000054248">
    <property type="component" value="Unassembled WGS sequence"/>
</dbReference>
<dbReference type="AlphaFoldDB" id="A0A0C3QNK6"/>
<gene>
    <name evidence="1" type="ORF">M407DRAFT_242915</name>
</gene>
<protein>
    <submittedName>
        <fullName evidence="1">Uncharacterized protein</fullName>
    </submittedName>
</protein>
<evidence type="ECO:0000313" key="1">
    <source>
        <dbReference type="EMBL" id="KIO28709.1"/>
    </source>
</evidence>
<dbReference type="HOGENOM" id="CLU_2374323_0_0_1"/>
<accession>A0A0C3QNK6</accession>
<dbReference type="EMBL" id="KN822991">
    <property type="protein sequence ID" value="KIO28709.1"/>
    <property type="molecule type" value="Genomic_DNA"/>
</dbReference>
<sequence length="95" mass="10337">MALGVVWSAGGNEYTDGDLLYVEPLFVLVGLQRRLSLGLILSSSGLGWGRTWAGPALHLSFNTRSAVTPLRWADPIILMHVMRGVDVARSRNDTS</sequence>
<proteinExistence type="predicted"/>
<organism evidence="1 2">
    <name type="scientific">Tulasnella calospora MUT 4182</name>
    <dbReference type="NCBI Taxonomy" id="1051891"/>
    <lineage>
        <taxon>Eukaryota</taxon>
        <taxon>Fungi</taxon>
        <taxon>Dikarya</taxon>
        <taxon>Basidiomycota</taxon>
        <taxon>Agaricomycotina</taxon>
        <taxon>Agaricomycetes</taxon>
        <taxon>Cantharellales</taxon>
        <taxon>Tulasnellaceae</taxon>
        <taxon>Tulasnella</taxon>
    </lineage>
</organism>
<name>A0A0C3QNK6_9AGAM</name>
<reference evidence="1 2" key="1">
    <citation type="submission" date="2014-04" db="EMBL/GenBank/DDBJ databases">
        <authorList>
            <consortium name="DOE Joint Genome Institute"/>
            <person name="Kuo A."/>
            <person name="Girlanda M."/>
            <person name="Perotto S."/>
            <person name="Kohler A."/>
            <person name="Nagy L.G."/>
            <person name="Floudas D."/>
            <person name="Copeland A."/>
            <person name="Barry K.W."/>
            <person name="Cichocki N."/>
            <person name="Veneault-Fourrey C."/>
            <person name="LaButti K."/>
            <person name="Lindquist E.A."/>
            <person name="Lipzen A."/>
            <person name="Lundell T."/>
            <person name="Morin E."/>
            <person name="Murat C."/>
            <person name="Sun H."/>
            <person name="Tunlid A."/>
            <person name="Henrissat B."/>
            <person name="Grigoriev I.V."/>
            <person name="Hibbett D.S."/>
            <person name="Martin F."/>
            <person name="Nordberg H.P."/>
            <person name="Cantor M.N."/>
            <person name="Hua S.X."/>
        </authorList>
    </citation>
    <scope>NUCLEOTIDE SEQUENCE [LARGE SCALE GENOMIC DNA]</scope>
    <source>
        <strain evidence="1 2">MUT 4182</strain>
    </source>
</reference>
<keyword evidence="2" id="KW-1185">Reference proteome</keyword>
<reference evidence="2" key="2">
    <citation type="submission" date="2015-01" db="EMBL/GenBank/DDBJ databases">
        <title>Evolutionary Origins and Diversification of the Mycorrhizal Mutualists.</title>
        <authorList>
            <consortium name="DOE Joint Genome Institute"/>
            <consortium name="Mycorrhizal Genomics Consortium"/>
            <person name="Kohler A."/>
            <person name="Kuo A."/>
            <person name="Nagy L.G."/>
            <person name="Floudas D."/>
            <person name="Copeland A."/>
            <person name="Barry K.W."/>
            <person name="Cichocki N."/>
            <person name="Veneault-Fourrey C."/>
            <person name="LaButti K."/>
            <person name="Lindquist E.A."/>
            <person name="Lipzen A."/>
            <person name="Lundell T."/>
            <person name="Morin E."/>
            <person name="Murat C."/>
            <person name="Riley R."/>
            <person name="Ohm R."/>
            <person name="Sun H."/>
            <person name="Tunlid A."/>
            <person name="Henrissat B."/>
            <person name="Grigoriev I.V."/>
            <person name="Hibbett D.S."/>
            <person name="Martin F."/>
        </authorList>
    </citation>
    <scope>NUCLEOTIDE SEQUENCE [LARGE SCALE GENOMIC DNA]</scope>
    <source>
        <strain evidence="2">MUT 4182</strain>
    </source>
</reference>
<evidence type="ECO:0000313" key="2">
    <source>
        <dbReference type="Proteomes" id="UP000054248"/>
    </source>
</evidence>